<protein>
    <submittedName>
        <fullName evidence="2">Class I SAM-dependent methyltransferase</fullName>
    </submittedName>
</protein>
<evidence type="ECO:0000313" key="3">
    <source>
        <dbReference type="Proteomes" id="UP001500394"/>
    </source>
</evidence>
<evidence type="ECO:0000313" key="2">
    <source>
        <dbReference type="EMBL" id="GAA4514246.1"/>
    </source>
</evidence>
<dbReference type="Pfam" id="PF08241">
    <property type="entry name" value="Methyltransf_11"/>
    <property type="match status" value="1"/>
</dbReference>
<organism evidence="2 3">
    <name type="scientific">Sphingobacterium thermophilum</name>
    <dbReference type="NCBI Taxonomy" id="768534"/>
    <lineage>
        <taxon>Bacteria</taxon>
        <taxon>Pseudomonadati</taxon>
        <taxon>Bacteroidota</taxon>
        <taxon>Sphingobacteriia</taxon>
        <taxon>Sphingobacteriales</taxon>
        <taxon>Sphingobacteriaceae</taxon>
        <taxon>Sphingobacterium</taxon>
    </lineage>
</organism>
<keyword evidence="2" id="KW-0808">Transferase</keyword>
<dbReference type="InterPro" id="IPR029063">
    <property type="entry name" value="SAM-dependent_MTases_sf"/>
</dbReference>
<dbReference type="PANTHER" id="PTHR45180">
    <property type="entry name" value="OS01G0307686 PROTEIN"/>
    <property type="match status" value="1"/>
</dbReference>
<name>A0ABP8QZU1_9SPHI</name>
<dbReference type="InterPro" id="IPR013216">
    <property type="entry name" value="Methyltransf_11"/>
</dbReference>
<keyword evidence="2" id="KW-0489">Methyltransferase</keyword>
<dbReference type="CDD" id="cd02440">
    <property type="entry name" value="AdoMet_MTases"/>
    <property type="match status" value="1"/>
</dbReference>
<accession>A0ABP8QZU1</accession>
<dbReference type="GO" id="GO:0008168">
    <property type="term" value="F:methyltransferase activity"/>
    <property type="evidence" value="ECO:0007669"/>
    <property type="project" value="UniProtKB-KW"/>
</dbReference>
<feature type="domain" description="Methyltransferase type 11" evidence="1">
    <location>
        <begin position="39"/>
        <end position="126"/>
    </location>
</feature>
<evidence type="ECO:0000259" key="1">
    <source>
        <dbReference type="Pfam" id="PF08241"/>
    </source>
</evidence>
<dbReference type="RefSeq" id="WP_345065776.1">
    <property type="nucleotide sequence ID" value="NZ_BAABGR010000011.1"/>
</dbReference>
<dbReference type="SUPFAM" id="SSF53335">
    <property type="entry name" value="S-adenosyl-L-methionine-dependent methyltransferases"/>
    <property type="match status" value="1"/>
</dbReference>
<sequence length="245" mass="28785">MKNIFSSSPEQYAKYRPDYPQALFDFIYPLLSNKECAWDCGTGNGQLAIELAKEFRKVKATDISEEQLQHAFTADNVEYSVQAAESTCFEDNSFDLITVAQAVHWFEIDKFNEEVKRVGKPNSLIALIGYELCSISPEIDKIIRYFYEDIIGKYWDPERKHLQSQYQYIPFPFKELETPSINNIKLWRYDHLVGYLNTWSAVKHFVNKNNYNPISEIEKDLRQAWGNIELRRVIFPIIFRVGRVK</sequence>
<reference evidence="3" key="1">
    <citation type="journal article" date="2019" name="Int. J. Syst. Evol. Microbiol.">
        <title>The Global Catalogue of Microorganisms (GCM) 10K type strain sequencing project: providing services to taxonomists for standard genome sequencing and annotation.</title>
        <authorList>
            <consortium name="The Broad Institute Genomics Platform"/>
            <consortium name="The Broad Institute Genome Sequencing Center for Infectious Disease"/>
            <person name="Wu L."/>
            <person name="Ma J."/>
        </authorList>
    </citation>
    <scope>NUCLEOTIDE SEQUENCE [LARGE SCALE GENOMIC DNA]</scope>
    <source>
        <strain evidence="3">JCM 17858</strain>
    </source>
</reference>
<proteinExistence type="predicted"/>
<dbReference type="Proteomes" id="UP001500394">
    <property type="component" value="Unassembled WGS sequence"/>
</dbReference>
<dbReference type="Gene3D" id="3.40.50.150">
    <property type="entry name" value="Vaccinia Virus protein VP39"/>
    <property type="match status" value="1"/>
</dbReference>
<dbReference type="PANTHER" id="PTHR45180:SF1">
    <property type="entry name" value="OS01G0307686 PROTEIN"/>
    <property type="match status" value="1"/>
</dbReference>
<keyword evidence="3" id="KW-1185">Reference proteome</keyword>
<comment type="caution">
    <text evidence="2">The sequence shown here is derived from an EMBL/GenBank/DDBJ whole genome shotgun (WGS) entry which is preliminary data.</text>
</comment>
<gene>
    <name evidence="2" type="ORF">GCM10023173_10700</name>
</gene>
<dbReference type="GO" id="GO:0032259">
    <property type="term" value="P:methylation"/>
    <property type="evidence" value="ECO:0007669"/>
    <property type="project" value="UniProtKB-KW"/>
</dbReference>
<dbReference type="EMBL" id="BAABGR010000011">
    <property type="protein sequence ID" value="GAA4514246.1"/>
    <property type="molecule type" value="Genomic_DNA"/>
</dbReference>